<organism evidence="2 3">
    <name type="scientific">Racocetra fulgida</name>
    <dbReference type="NCBI Taxonomy" id="60492"/>
    <lineage>
        <taxon>Eukaryota</taxon>
        <taxon>Fungi</taxon>
        <taxon>Fungi incertae sedis</taxon>
        <taxon>Mucoromycota</taxon>
        <taxon>Glomeromycotina</taxon>
        <taxon>Glomeromycetes</taxon>
        <taxon>Diversisporales</taxon>
        <taxon>Gigasporaceae</taxon>
        <taxon>Racocetra</taxon>
    </lineage>
</organism>
<feature type="non-terminal residue" evidence="2">
    <location>
        <position position="1"/>
    </location>
</feature>
<dbReference type="OrthoDB" id="3257409at2759"/>
<evidence type="ECO:0000313" key="3">
    <source>
        <dbReference type="Proteomes" id="UP000789396"/>
    </source>
</evidence>
<dbReference type="AlphaFoldDB" id="A0A9N9FTK8"/>
<evidence type="ECO:0000256" key="1">
    <source>
        <dbReference type="SAM" id="MobiDB-lite"/>
    </source>
</evidence>
<reference evidence="2" key="1">
    <citation type="submission" date="2021-06" db="EMBL/GenBank/DDBJ databases">
        <authorList>
            <person name="Kallberg Y."/>
            <person name="Tangrot J."/>
            <person name="Rosling A."/>
        </authorList>
    </citation>
    <scope>NUCLEOTIDE SEQUENCE</scope>
    <source>
        <strain evidence="2">IN212</strain>
    </source>
</reference>
<dbReference type="EMBL" id="CAJVPZ010005281">
    <property type="protein sequence ID" value="CAG8559257.1"/>
    <property type="molecule type" value="Genomic_DNA"/>
</dbReference>
<feature type="compositionally biased region" description="Acidic residues" evidence="1">
    <location>
        <begin position="110"/>
        <end position="121"/>
    </location>
</feature>
<evidence type="ECO:0000313" key="2">
    <source>
        <dbReference type="EMBL" id="CAG8559257.1"/>
    </source>
</evidence>
<comment type="caution">
    <text evidence="2">The sequence shown here is derived from an EMBL/GenBank/DDBJ whole genome shotgun (WGS) entry which is preliminary data.</text>
</comment>
<dbReference type="Proteomes" id="UP000789396">
    <property type="component" value="Unassembled WGS sequence"/>
</dbReference>
<feature type="region of interest" description="Disordered" evidence="1">
    <location>
        <begin position="92"/>
        <end position="175"/>
    </location>
</feature>
<name>A0A9N9FTK8_9GLOM</name>
<feature type="compositionally biased region" description="Basic and acidic residues" evidence="1">
    <location>
        <begin position="122"/>
        <end position="147"/>
    </location>
</feature>
<protein>
    <submittedName>
        <fullName evidence="2">359_t:CDS:1</fullName>
    </submittedName>
</protein>
<keyword evidence="3" id="KW-1185">Reference proteome</keyword>
<feature type="compositionally biased region" description="Acidic residues" evidence="1">
    <location>
        <begin position="148"/>
        <end position="168"/>
    </location>
</feature>
<feature type="compositionally biased region" description="Basic and acidic residues" evidence="1">
    <location>
        <begin position="92"/>
        <end position="109"/>
    </location>
</feature>
<feature type="region of interest" description="Disordered" evidence="1">
    <location>
        <begin position="1"/>
        <end position="24"/>
    </location>
</feature>
<sequence length="272" mass="31756">NRGKLVSRSTCTRHSSKQKKTWPNSAYIPNQRRNLITSISQISSAVASTSSAIPSITLSYTSQSEKNQNCINTELNNLFSSNDEYNKILESEREYEECNEKDNEKRNDEYNNEDNEEYNDEYNEKDNRKDNDEYDEGHSEDTNKGYNEDNDSEGYSEEDYEGFNDDYGEYNGNCEEYNEDYDEYNEERNEEDNNELNENINLDAAFNEILKTLEISEITIYRLQKILGDFVPLKPILVDCCINSCVAFTNELINMNQYSEWYPEKVPPTGHL</sequence>
<proteinExistence type="predicted"/>
<gene>
    <name evidence="2" type="ORF">RFULGI_LOCUS4988</name>
</gene>
<accession>A0A9N9FTK8</accession>